<sequence length="357" mass="38296">MNTGKQLPNVRFINEGEVVRNAVTPESEHTNSQKSAENNSLNDDSTTSRKSSGETTDWNPAVNRGVLKHDDASVGDDSDKTYEHPADDIQNTISDTNSSLDYDLLPDGEGRQNVDDCDTTMKLPNLTDAHKSRNDTPTSLTAENEAGKSRNSDGAVQSNVDKRQNCKPEGKIGYKDVASKDEDSDANAQEDKGVAESKEKRREEKEKLPQEHQDMIDRPSGQLTSKDFVADKNNKIDKDCAVSKLIAAADNVTVSETVVADQNCNKVVIDTNSNTPATHTTLATSVIDTVSNGIVADKIGDTADVYAVSDTDGIDKNSDAAVVDTVSDTVGIDKDSDAAVVDTVSDTAMTNTVIDIA</sequence>
<dbReference type="Proteomes" id="UP000695022">
    <property type="component" value="Unplaced"/>
</dbReference>
<feature type="compositionally biased region" description="Basic and acidic residues" evidence="1">
    <location>
        <begin position="160"/>
        <end position="181"/>
    </location>
</feature>
<name>A0ABM1E7W0_PRICU</name>
<evidence type="ECO:0000256" key="1">
    <source>
        <dbReference type="SAM" id="MobiDB-lite"/>
    </source>
</evidence>
<feature type="compositionally biased region" description="Basic and acidic residues" evidence="1">
    <location>
        <begin position="189"/>
        <end position="217"/>
    </location>
</feature>
<reference evidence="3" key="1">
    <citation type="submission" date="2025-08" db="UniProtKB">
        <authorList>
            <consortium name="RefSeq"/>
        </authorList>
    </citation>
    <scope>IDENTIFICATION</scope>
</reference>
<feature type="compositionally biased region" description="Polar residues" evidence="1">
    <location>
        <begin position="89"/>
        <end position="100"/>
    </location>
</feature>
<evidence type="ECO:0000313" key="3">
    <source>
        <dbReference type="RefSeq" id="XP_014668281.1"/>
    </source>
</evidence>
<keyword evidence="2" id="KW-1185">Reference proteome</keyword>
<dbReference type="RefSeq" id="XP_014668281.1">
    <property type="nucleotide sequence ID" value="XM_014812795.1"/>
</dbReference>
<protein>
    <submittedName>
        <fullName evidence="3">Clumping factor A-like</fullName>
    </submittedName>
</protein>
<organism evidence="2 3">
    <name type="scientific">Priapulus caudatus</name>
    <name type="common">Priapulid worm</name>
    <dbReference type="NCBI Taxonomy" id="37621"/>
    <lineage>
        <taxon>Eukaryota</taxon>
        <taxon>Metazoa</taxon>
        <taxon>Ecdysozoa</taxon>
        <taxon>Scalidophora</taxon>
        <taxon>Priapulida</taxon>
        <taxon>Priapulimorpha</taxon>
        <taxon>Priapulimorphida</taxon>
        <taxon>Priapulidae</taxon>
        <taxon>Priapulus</taxon>
    </lineage>
</organism>
<evidence type="ECO:0000313" key="2">
    <source>
        <dbReference type="Proteomes" id="UP000695022"/>
    </source>
</evidence>
<feature type="region of interest" description="Disordered" evidence="1">
    <location>
        <begin position="1"/>
        <end position="226"/>
    </location>
</feature>
<feature type="compositionally biased region" description="Polar residues" evidence="1">
    <location>
        <begin position="32"/>
        <end position="58"/>
    </location>
</feature>
<dbReference type="GeneID" id="106809631"/>
<proteinExistence type="predicted"/>
<accession>A0ABM1E7W0</accession>
<gene>
    <name evidence="3" type="primary">LOC106809631</name>
</gene>
<feature type="non-terminal residue" evidence="3">
    <location>
        <position position="357"/>
    </location>
</feature>
<feature type="compositionally biased region" description="Basic and acidic residues" evidence="1">
    <location>
        <begin position="67"/>
        <end position="87"/>
    </location>
</feature>